<evidence type="ECO:0000256" key="1">
    <source>
        <dbReference type="SAM" id="MobiDB-lite"/>
    </source>
</evidence>
<gene>
    <name evidence="3" type="primary">drmA</name>
    <name evidence="3" type="ORF">GCM10009681_52360</name>
</gene>
<reference evidence="4" key="1">
    <citation type="journal article" date="2019" name="Int. J. Syst. Evol. Microbiol.">
        <title>The Global Catalogue of Microorganisms (GCM) 10K type strain sequencing project: providing services to taxonomists for standard genome sequencing and annotation.</title>
        <authorList>
            <consortium name="The Broad Institute Genomics Platform"/>
            <consortium name="The Broad Institute Genome Sequencing Center for Infectious Disease"/>
            <person name="Wu L."/>
            <person name="Ma J."/>
        </authorList>
    </citation>
    <scope>NUCLEOTIDE SEQUENCE [LARGE SCALE GENOMIC DNA]</scope>
    <source>
        <strain evidence="4">JCM 13249</strain>
    </source>
</reference>
<dbReference type="Gene3D" id="3.40.50.300">
    <property type="entry name" value="P-loop containing nucleotide triphosphate hydrolases"/>
    <property type="match status" value="1"/>
</dbReference>
<comment type="caution">
    <text evidence="3">The sequence shown here is derived from an EMBL/GenBank/DDBJ whole genome shotgun (WGS) entry which is preliminary data.</text>
</comment>
<accession>A0ABP4XC73</accession>
<feature type="domain" description="Helicase C-terminal" evidence="2">
    <location>
        <begin position="978"/>
        <end position="1139"/>
    </location>
</feature>
<keyword evidence="3" id="KW-0347">Helicase</keyword>
<keyword evidence="3" id="KW-0378">Hydrolase</keyword>
<keyword evidence="4" id="KW-1185">Reference proteome</keyword>
<keyword evidence="3" id="KW-0547">Nucleotide-binding</keyword>
<dbReference type="InterPro" id="IPR027417">
    <property type="entry name" value="P-loop_NTPase"/>
</dbReference>
<dbReference type="Proteomes" id="UP001500655">
    <property type="component" value="Unassembled WGS sequence"/>
</dbReference>
<evidence type="ECO:0000259" key="2">
    <source>
        <dbReference type="PROSITE" id="PS51194"/>
    </source>
</evidence>
<dbReference type="Pfam" id="PF00271">
    <property type="entry name" value="Helicase_C"/>
    <property type="match status" value="1"/>
</dbReference>
<name>A0ABP4XC73_9ACTN</name>
<dbReference type="InterPro" id="IPR001650">
    <property type="entry name" value="Helicase_C-like"/>
</dbReference>
<dbReference type="PROSITE" id="PS51194">
    <property type="entry name" value="HELICASE_CTER"/>
    <property type="match status" value="1"/>
</dbReference>
<dbReference type="SUPFAM" id="SSF52540">
    <property type="entry name" value="P-loop containing nucleoside triphosphate hydrolases"/>
    <property type="match status" value="1"/>
</dbReference>
<dbReference type="EMBL" id="BAAALS010000038">
    <property type="protein sequence ID" value="GAA1774321.1"/>
    <property type="molecule type" value="Genomic_DNA"/>
</dbReference>
<evidence type="ECO:0000313" key="3">
    <source>
        <dbReference type="EMBL" id="GAA1774321.1"/>
    </source>
</evidence>
<feature type="region of interest" description="Disordered" evidence="1">
    <location>
        <begin position="49"/>
        <end position="94"/>
    </location>
</feature>
<protein>
    <submittedName>
        <fullName evidence="3">DISARM system helicase DrmA</fullName>
    </submittedName>
</protein>
<proteinExistence type="predicted"/>
<evidence type="ECO:0000313" key="4">
    <source>
        <dbReference type="Proteomes" id="UP001500655"/>
    </source>
</evidence>
<dbReference type="GO" id="GO:0004386">
    <property type="term" value="F:helicase activity"/>
    <property type="evidence" value="ECO:0007669"/>
    <property type="project" value="UniProtKB-KW"/>
</dbReference>
<feature type="region of interest" description="Disordered" evidence="1">
    <location>
        <begin position="817"/>
        <end position="839"/>
    </location>
</feature>
<dbReference type="SMART" id="SM00490">
    <property type="entry name" value="HELICc"/>
    <property type="match status" value="1"/>
</dbReference>
<feature type="compositionally biased region" description="Low complexity" evidence="1">
    <location>
        <begin position="71"/>
        <end position="81"/>
    </location>
</feature>
<sequence>MSERPLLVEALVAEVLGPRSGPVETMAPYEDPVDEYIVGVLAPFEASSTEVDSDQELVGGDVSGADDDAPDLAGGATSSIGGASGGVLPPLTLDPRSRPASLGISIAVTSDSSPTLDICGTWARYVPGAEEGSTRVPHGAVWRGVDCSGSGPVSLSDPADPSVTLVIHSRPGGDGSWRISMFLVNRTPVASDGRADTAHHVFQPQIRVRCPDGVRLQPVERHRAVRDEEDAGLALLYADRPAFGRGHQCSALWRSIDPERPHPEAVHRRAAPFFWADGHHLFDPTTVADFSPADVRSEFAPVVPVNAPDKGWPGDAGNPPELDPAVLAQMYDGDTLRRALSPLADAYANWIDGQAELAGRPRGGSPAGRHLAACRAASERIRDGIELLATDDTARLAFCFANRAIAVQSGWTKGRVNPWWPFQLAFQLLNLRGIVETDHEDRELCDLLWFPTGGGKTEAYLGLAAFTMAHRRLASGSGGPTTGGGVAVLSRYTLRLLTVQQYRRAIALLTACELLRVQGAVGRRGWRPDSCTETTDLMWGAMRFSVGLWVGGNVTPNNLQDIEYRTATGSIVSEPGAISILEGRNGTGDPAQVLNCPACRSILAVPPDGFAAGMSVELHLVIGDPDPGAGPSVTSRMSADPFVVSQFRLTPHGKTPFATASIRFQLTGDATAEAVDNWFNKNILRELGPDAWLCAARASRPGYFIRQTEWGSRRGMKPIDFEIFCADPDCPLAADVAWTEATELGSRPVLPAFDRGDGQCDRSPVPAWTVDEQVYAHCPSMVVATVDKFARLAYEPRASSLFGNVDRLNEHLGYHRSWSPPTGPASLPAQPRQDVPAGRTVPVSGFRPPELILQDELHLIDGPLGSMVGLYETAVDILTAAGNTRTGPKYVASTATVRRAGEQVRSLYGRDLRVFPPQALRAEQTFFSSSAPAHPLDTGPGRLHVGLIAPGRGAQTPIVRTWTRLLQTPHDRRAQGVALADLDPFWTLVGYFNAIRELAGTVALVRQDIPQRLGSVAAVPRELDGQDPMELSSRASSLQLPSLLDELGVALGQARDPVGAVVATSMFGTGVDVDRLGLMVVHGQPKTTSAYIQATGRVGRRHGGLVVTLYRASRPRDLSHYEYFAGYHTTLYRHVEPVTVNPFAPRARDRALGPVAVSILRQAASLPGTTGSVPVQDRWRSQQRLAGGNWFCRASEMAGERNAPDVASLPDLFEARAAVQPSQRRPPPSDTAAHTDAELDRWQLLARQTGGQLLYYEPTVTRSASRPVVLGDLAHLVAGTGEAYEAAPTSLREVEATTTVEGWERS</sequence>
<dbReference type="CDD" id="cd18785">
    <property type="entry name" value="SF2_C"/>
    <property type="match status" value="1"/>
</dbReference>
<organism evidence="3 4">
    <name type="scientific">Luedemannella helvata</name>
    <dbReference type="NCBI Taxonomy" id="349315"/>
    <lineage>
        <taxon>Bacteria</taxon>
        <taxon>Bacillati</taxon>
        <taxon>Actinomycetota</taxon>
        <taxon>Actinomycetes</taxon>
        <taxon>Micromonosporales</taxon>
        <taxon>Micromonosporaceae</taxon>
        <taxon>Luedemannella</taxon>
    </lineage>
</organism>
<dbReference type="NCBIfam" id="NF038326">
    <property type="entry name" value="DISARM_DrmAL"/>
    <property type="match status" value="1"/>
</dbReference>
<keyword evidence="3" id="KW-0067">ATP-binding</keyword>